<gene>
    <name evidence="1" type="ORF">SAM23877_6820</name>
</gene>
<protein>
    <submittedName>
        <fullName evidence="1">Uncharacterized protein</fullName>
    </submittedName>
</protein>
<evidence type="ECO:0000313" key="2">
    <source>
        <dbReference type="Proteomes" id="UP000061018"/>
    </source>
</evidence>
<organism evidence="1 2">
    <name type="scientific">Streptomyces ambofaciens (strain ATCC 23877 / 3486 / DSM 40053 / JCM 4204 / NBRC 12836 / NRRL B-2516)</name>
    <dbReference type="NCBI Taxonomy" id="278992"/>
    <lineage>
        <taxon>Bacteria</taxon>
        <taxon>Bacillati</taxon>
        <taxon>Actinomycetota</taxon>
        <taxon>Actinomycetes</taxon>
        <taxon>Kitasatosporales</taxon>
        <taxon>Streptomycetaceae</taxon>
        <taxon>Streptomyces</taxon>
    </lineage>
</organism>
<name>A0A0K2B3A3_STRA7</name>
<dbReference type="KEGG" id="samb:SAM23877_6820"/>
<accession>A0A0K2B3A3</accession>
<sequence length="57" mass="6426">MGTKLRWGPTANETEVAALRQTSGFPDPHPFRCLGLADHVRQTRRTRAELTLPLRQA</sequence>
<evidence type="ECO:0000313" key="1">
    <source>
        <dbReference type="EMBL" id="AKZ59865.1"/>
    </source>
</evidence>
<proteinExistence type="predicted"/>
<dbReference type="AlphaFoldDB" id="A0A0K2B3A3"/>
<reference evidence="2" key="1">
    <citation type="journal article" date="2015" name="J. Biotechnol.">
        <title>Complete genome sequence of Streptomyces ambofaciens ATCC 23877, the spiramycin producer.</title>
        <authorList>
            <person name="Thibessard A."/>
            <person name="Haas D."/>
            <person name="Gerbaud C."/>
            <person name="Aigle B."/>
            <person name="Lautru S."/>
            <person name="Pernodet J.L."/>
            <person name="Leblond P."/>
        </authorList>
    </citation>
    <scope>NUCLEOTIDE SEQUENCE [LARGE SCALE GENOMIC DNA]</scope>
    <source>
        <strain evidence="2">ATCC 23877 / 3486 / DSM 40053 / JCM 4204 / NBRC 12836 / NRRL B-2516</strain>
    </source>
</reference>
<dbReference type="EMBL" id="CP012382">
    <property type="protein sequence ID" value="AKZ59865.1"/>
    <property type="molecule type" value="Genomic_DNA"/>
</dbReference>
<dbReference type="Proteomes" id="UP000061018">
    <property type="component" value="Chromosome"/>
</dbReference>